<proteinExistence type="predicted"/>
<dbReference type="InterPro" id="IPR010985">
    <property type="entry name" value="Ribbon_hlx_hlx"/>
</dbReference>
<protein>
    <submittedName>
        <fullName evidence="1">Ribbon-helix-helix domain protein</fullName>
    </submittedName>
</protein>
<accession>A0A3P3XGE4</accession>
<sequence length="83" mass="9444">MKTAISLPEGLYKEAEKTAKSLGIPRSQLFAKALQEFITRHAKDNITEDLNKVYSNQKQDVHNLNVENASIESIRELTKNDAW</sequence>
<dbReference type="EMBL" id="FWDM01000009">
    <property type="protein sequence ID" value="SLM11038.1"/>
    <property type="molecule type" value="Genomic_DNA"/>
</dbReference>
<dbReference type="SUPFAM" id="SSF47598">
    <property type="entry name" value="Ribbon-helix-helix"/>
    <property type="match status" value="1"/>
</dbReference>
<organism evidence="1">
    <name type="scientific">uncultured spirochete</name>
    <dbReference type="NCBI Taxonomy" id="156406"/>
    <lineage>
        <taxon>Bacteria</taxon>
        <taxon>Pseudomonadati</taxon>
        <taxon>Spirochaetota</taxon>
        <taxon>Spirochaetia</taxon>
        <taxon>Spirochaetales</taxon>
        <taxon>environmental samples</taxon>
    </lineage>
</organism>
<reference evidence="1" key="1">
    <citation type="submission" date="2017-02" db="EMBL/GenBank/DDBJ databases">
        <authorList>
            <person name="Regsiter A."/>
            <person name="William W."/>
        </authorList>
    </citation>
    <scope>NUCLEOTIDE SEQUENCE</scope>
    <source>
        <strain evidence="1">Bib</strain>
    </source>
</reference>
<dbReference type="GO" id="GO:0006355">
    <property type="term" value="P:regulation of DNA-templated transcription"/>
    <property type="evidence" value="ECO:0007669"/>
    <property type="project" value="InterPro"/>
</dbReference>
<dbReference type="Gene3D" id="1.10.1220.10">
    <property type="entry name" value="Met repressor-like"/>
    <property type="match status" value="1"/>
</dbReference>
<gene>
    <name evidence="1" type="ORF">SPIROBIBN47_170008</name>
</gene>
<name>A0A3P3XGE4_9SPIR</name>
<dbReference type="AlphaFoldDB" id="A0A3P3XGE4"/>
<evidence type="ECO:0000313" key="1">
    <source>
        <dbReference type="EMBL" id="SLM11038.1"/>
    </source>
</evidence>
<dbReference type="InterPro" id="IPR013321">
    <property type="entry name" value="Arc_rbn_hlx_hlx"/>
</dbReference>